<feature type="region of interest" description="Disordered" evidence="2">
    <location>
        <begin position="1"/>
        <end position="60"/>
    </location>
</feature>
<proteinExistence type="inferred from homology"/>
<dbReference type="PANTHER" id="PTHR31315">
    <property type="entry name" value="PROTEIN SIP5"/>
    <property type="match status" value="1"/>
</dbReference>
<feature type="compositionally biased region" description="Low complexity" evidence="2">
    <location>
        <begin position="500"/>
        <end position="525"/>
    </location>
</feature>
<evidence type="ECO:0000313" key="4">
    <source>
        <dbReference type="Proteomes" id="UP001214603"/>
    </source>
</evidence>
<feature type="region of interest" description="Disordered" evidence="2">
    <location>
        <begin position="313"/>
        <end position="334"/>
    </location>
</feature>
<feature type="compositionally biased region" description="Polar residues" evidence="2">
    <location>
        <begin position="582"/>
        <end position="601"/>
    </location>
</feature>
<feature type="compositionally biased region" description="Basic and acidic residues" evidence="2">
    <location>
        <begin position="7"/>
        <end position="16"/>
    </location>
</feature>
<reference evidence="3" key="1">
    <citation type="submission" date="2023-03" db="EMBL/GenBank/DDBJ databases">
        <title>Mating type loci evolution in Malassezia.</title>
        <authorList>
            <person name="Coelho M.A."/>
        </authorList>
    </citation>
    <scope>NUCLEOTIDE SEQUENCE</scope>
    <source>
        <strain evidence="3">CBS 7876</strain>
    </source>
</reference>
<feature type="compositionally biased region" description="Low complexity" evidence="2">
    <location>
        <begin position="370"/>
        <end position="387"/>
    </location>
</feature>
<keyword evidence="4" id="KW-1185">Reference proteome</keyword>
<dbReference type="InterPro" id="IPR039301">
    <property type="entry name" value="Sip5/DA2"/>
</dbReference>
<feature type="compositionally biased region" description="Low complexity" evidence="2">
    <location>
        <begin position="548"/>
        <end position="570"/>
    </location>
</feature>
<evidence type="ECO:0000256" key="2">
    <source>
        <dbReference type="SAM" id="MobiDB-lite"/>
    </source>
</evidence>
<feature type="compositionally biased region" description="Basic and acidic residues" evidence="2">
    <location>
        <begin position="354"/>
        <end position="369"/>
    </location>
</feature>
<evidence type="ECO:0000256" key="1">
    <source>
        <dbReference type="ARBA" id="ARBA00010402"/>
    </source>
</evidence>
<protein>
    <submittedName>
        <fullName evidence="3">SNF1-interacting protein</fullName>
    </submittedName>
</protein>
<evidence type="ECO:0000313" key="3">
    <source>
        <dbReference type="EMBL" id="WFD04119.1"/>
    </source>
</evidence>
<feature type="compositionally biased region" description="Low complexity" evidence="2">
    <location>
        <begin position="438"/>
        <end position="484"/>
    </location>
</feature>
<dbReference type="PANTHER" id="PTHR31315:SF1">
    <property type="entry name" value="PROTEIN SIP5"/>
    <property type="match status" value="1"/>
</dbReference>
<accession>A0AAF0E1W8</accession>
<organism evidence="3 4">
    <name type="scientific">Malassezia obtusa</name>
    <dbReference type="NCBI Taxonomy" id="76774"/>
    <lineage>
        <taxon>Eukaryota</taxon>
        <taxon>Fungi</taxon>
        <taxon>Dikarya</taxon>
        <taxon>Basidiomycota</taxon>
        <taxon>Ustilaginomycotina</taxon>
        <taxon>Malasseziomycetes</taxon>
        <taxon>Malasseziales</taxon>
        <taxon>Malasseziaceae</taxon>
        <taxon>Malassezia</taxon>
    </lineage>
</organism>
<name>A0AAF0E1W8_9BASI</name>
<dbReference type="EMBL" id="CP119940">
    <property type="protein sequence ID" value="WFD04119.1"/>
    <property type="molecule type" value="Genomic_DNA"/>
</dbReference>
<dbReference type="GO" id="GO:0005737">
    <property type="term" value="C:cytoplasm"/>
    <property type="evidence" value="ECO:0007669"/>
    <property type="project" value="TreeGrafter"/>
</dbReference>
<feature type="compositionally biased region" description="Pro residues" evidence="2">
    <location>
        <begin position="485"/>
        <end position="499"/>
    </location>
</feature>
<gene>
    <name evidence="3" type="primary">SIP5</name>
    <name evidence="3" type="ORF">MOBT1_002822</name>
</gene>
<comment type="similarity">
    <text evidence="1">Belongs to the SIP5 family.</text>
</comment>
<sequence>MGQQASRDADRAEGRSRVGRLRAAVERNSAPPWAPVGATSSPKPGRTPPTHSAPRIPADTQVDGGFVVGQGVYTARPDYDVDVVRSLIVERRMAPFYPPVDDEEAVSECPICFLNFRGPLNVSRCCLQPICTECFVQIQRVDPKQTIPPSSKPAMCPFCVAPEFGIVYDPPASTDAAPSTAKPSAQAAIERAEAAIGTGGASTSGRTSYAPDHPRVVLVDTVHPHWHKKLDEALSTQARQANRRVIMRRVGDTLVPIGVSSSRTGETLAHAVSHNDRLGHNGPGGSIILNQNARITDLDLDRSTSRSTSALNRTLFRSRNSDRRQPQIGDSLSRTLLELTPQEMEQIMLSETLRISREEAEQRERERDATAAAAAAAPAATPAADAEPAPEPRRTPRLSFDLSRFRASSENARARTTPERAVPTPESTSTTDAVRSHAASPTSPTPPTSAASPTPTAPRAEPGAAPTPTVAVVPTAAPAAAEAPTPAPAAAPAPTPVPTLAPFAAAAPTAAPTAAPGVPASTAPAHARPYTPTFGHDVLAPTDAPHTPGSRPSPFSSGARSASGAFSGRGTPATPEMPRARTASNSPVHLSTSVMTDLQQLSGAPPSPAPRSPSTNPFRRRLDAAPP</sequence>
<dbReference type="AlphaFoldDB" id="A0AAF0E1W8"/>
<dbReference type="Proteomes" id="UP001214603">
    <property type="component" value="Chromosome 7"/>
</dbReference>
<dbReference type="CDD" id="cd24139">
    <property type="entry name" value="SIP5-like"/>
    <property type="match status" value="1"/>
</dbReference>
<feature type="region of interest" description="Disordered" evidence="2">
    <location>
        <begin position="351"/>
        <end position="627"/>
    </location>
</feature>